<organism evidence="1">
    <name type="scientific">uncultured Caudovirales phage</name>
    <dbReference type="NCBI Taxonomy" id="2100421"/>
    <lineage>
        <taxon>Viruses</taxon>
        <taxon>Duplodnaviria</taxon>
        <taxon>Heunggongvirae</taxon>
        <taxon>Uroviricota</taxon>
        <taxon>Caudoviricetes</taxon>
        <taxon>Peduoviridae</taxon>
        <taxon>Maltschvirus</taxon>
        <taxon>Maltschvirus maltsch</taxon>
    </lineage>
</organism>
<accession>A0A6J5QCM3</accession>
<dbReference type="EMBL" id="LR796986">
    <property type="protein sequence ID" value="CAB4180116.1"/>
    <property type="molecule type" value="Genomic_DNA"/>
</dbReference>
<proteinExistence type="predicted"/>
<reference evidence="1" key="1">
    <citation type="submission" date="2020-05" db="EMBL/GenBank/DDBJ databases">
        <authorList>
            <person name="Chiriac C."/>
            <person name="Salcher M."/>
            <person name="Ghai R."/>
            <person name="Kavagutti S V."/>
        </authorList>
    </citation>
    <scope>NUCLEOTIDE SEQUENCE</scope>
</reference>
<name>A0A6J5QCM3_9CAUD</name>
<evidence type="ECO:0000313" key="1">
    <source>
        <dbReference type="EMBL" id="CAB4180116.1"/>
    </source>
</evidence>
<protein>
    <submittedName>
        <fullName evidence="1">Uncharacterized protein</fullName>
    </submittedName>
</protein>
<sequence length="309" mass="33870">MAVSGVANFNLDLTEIVEEAFERAGSELRSGYDLRTARRSLNIMFADWANRGVNMWTFEQGTITLVPGLNTYPIPTDTVDLLEHVIRTGSNTASTQADLTITRISVSTYATIPNKLQQARPIQMWFQRLDGQTSASITTLSATITATATTISVTSAASLPSNGYILIGTETIYYGYISGNTLYSVVRGQSNTTAASHTSGDSVAIQNLPRVTLWPTPDNSTTYQFVYWRMRRIDNADGGVNTMDVPFRFLPCMVAGLAYYLALKVPNGGSRLEVLKQQYDEAWASAAEEDREKAAVRFVPRQAFIGSGT</sequence>
<gene>
    <name evidence="1" type="ORF">UFOVP1049_8</name>
</gene>
<dbReference type="Pfam" id="PF24175">
    <property type="entry name" value="SU10_adaptor"/>
    <property type="match status" value="1"/>
</dbReference>
<dbReference type="InterPro" id="IPR056209">
    <property type="entry name" value="SU10_adaptor"/>
</dbReference>